<evidence type="ECO:0000313" key="1">
    <source>
        <dbReference type="EMBL" id="MFC6040270.1"/>
    </source>
</evidence>
<evidence type="ECO:0000313" key="2">
    <source>
        <dbReference type="Proteomes" id="UP001596170"/>
    </source>
</evidence>
<proteinExistence type="predicted"/>
<gene>
    <name evidence="1" type="ORF">ACFPYN_12635</name>
</gene>
<dbReference type="EMBL" id="JBHSRI010000019">
    <property type="protein sequence ID" value="MFC6040270.1"/>
    <property type="molecule type" value="Genomic_DNA"/>
</dbReference>
<dbReference type="RefSeq" id="WP_377734663.1">
    <property type="nucleotide sequence ID" value="NZ_JBHSRI010000019.1"/>
</dbReference>
<sequence>MVKPSGYEIPNGKRKSTVITSNDKGIVIIKKVTFDCFQIKDIQIDFRTNKCSFTCDEQFGKEMAATVQTDLLGFFIQDDEKSIAYFTYRQPKA</sequence>
<organism evidence="1 2">
    <name type="scientific">Paenisporosarcina macmurdoensis</name>
    <dbReference type="NCBI Taxonomy" id="212659"/>
    <lineage>
        <taxon>Bacteria</taxon>
        <taxon>Bacillati</taxon>
        <taxon>Bacillota</taxon>
        <taxon>Bacilli</taxon>
        <taxon>Bacillales</taxon>
        <taxon>Caryophanaceae</taxon>
        <taxon>Paenisporosarcina</taxon>
    </lineage>
</organism>
<name>A0ABW1L8F0_9BACL</name>
<protein>
    <submittedName>
        <fullName evidence="1">Uncharacterized protein</fullName>
    </submittedName>
</protein>
<dbReference type="Proteomes" id="UP001596170">
    <property type="component" value="Unassembled WGS sequence"/>
</dbReference>
<accession>A0ABW1L8F0</accession>
<comment type="caution">
    <text evidence="1">The sequence shown here is derived from an EMBL/GenBank/DDBJ whole genome shotgun (WGS) entry which is preliminary data.</text>
</comment>
<keyword evidence="2" id="KW-1185">Reference proteome</keyword>
<reference evidence="2" key="1">
    <citation type="journal article" date="2019" name="Int. J. Syst. Evol. Microbiol.">
        <title>The Global Catalogue of Microorganisms (GCM) 10K type strain sequencing project: providing services to taxonomists for standard genome sequencing and annotation.</title>
        <authorList>
            <consortium name="The Broad Institute Genomics Platform"/>
            <consortium name="The Broad Institute Genome Sequencing Center for Infectious Disease"/>
            <person name="Wu L."/>
            <person name="Ma J."/>
        </authorList>
    </citation>
    <scope>NUCLEOTIDE SEQUENCE [LARGE SCALE GENOMIC DNA]</scope>
    <source>
        <strain evidence="2">CCUG 54527</strain>
    </source>
</reference>